<evidence type="ECO:0000313" key="4">
    <source>
        <dbReference type="Proteomes" id="UP000266841"/>
    </source>
</evidence>
<feature type="compositionally biased region" description="Basic and acidic residues" evidence="1">
    <location>
        <begin position="63"/>
        <end position="83"/>
    </location>
</feature>
<accession>K0TC66</accession>
<comment type="caution">
    <text evidence="3">The sequence shown here is derived from an EMBL/GenBank/DDBJ whole genome shotgun (WGS) entry which is preliminary data.</text>
</comment>
<name>K0TC66_THAOC</name>
<feature type="domain" description="F-box" evidence="2">
    <location>
        <begin position="132"/>
        <end position="174"/>
    </location>
</feature>
<evidence type="ECO:0000259" key="2">
    <source>
        <dbReference type="PROSITE" id="PS50181"/>
    </source>
</evidence>
<evidence type="ECO:0000256" key="1">
    <source>
        <dbReference type="SAM" id="MobiDB-lite"/>
    </source>
</evidence>
<dbReference type="AlphaFoldDB" id="K0TC66"/>
<protein>
    <recommendedName>
        <fullName evidence="2">F-box domain-containing protein</fullName>
    </recommendedName>
</protein>
<keyword evidence="4" id="KW-1185">Reference proteome</keyword>
<dbReference type="InterPro" id="IPR036047">
    <property type="entry name" value="F-box-like_dom_sf"/>
</dbReference>
<feature type="compositionally biased region" description="Low complexity" evidence="1">
    <location>
        <begin position="100"/>
        <end position="112"/>
    </location>
</feature>
<dbReference type="PROSITE" id="PS50181">
    <property type="entry name" value="FBOX"/>
    <property type="match status" value="1"/>
</dbReference>
<dbReference type="EMBL" id="AGNL01002328">
    <property type="protein sequence ID" value="EJK76308.1"/>
    <property type="molecule type" value="Genomic_DNA"/>
</dbReference>
<dbReference type="InterPro" id="IPR001810">
    <property type="entry name" value="F-box_dom"/>
</dbReference>
<proteinExistence type="predicted"/>
<feature type="non-terminal residue" evidence="3">
    <location>
        <position position="174"/>
    </location>
</feature>
<reference evidence="3 4" key="1">
    <citation type="journal article" date="2012" name="Genome Biol.">
        <title>Genome and low-iron response of an oceanic diatom adapted to chronic iron limitation.</title>
        <authorList>
            <person name="Lommer M."/>
            <person name="Specht M."/>
            <person name="Roy A.S."/>
            <person name="Kraemer L."/>
            <person name="Andreson R."/>
            <person name="Gutowska M.A."/>
            <person name="Wolf J."/>
            <person name="Bergner S.V."/>
            <person name="Schilhabel M.B."/>
            <person name="Klostermeier U.C."/>
            <person name="Beiko R.G."/>
            <person name="Rosenstiel P."/>
            <person name="Hippler M."/>
            <person name="Laroche J."/>
        </authorList>
    </citation>
    <scope>NUCLEOTIDE SEQUENCE [LARGE SCALE GENOMIC DNA]</scope>
    <source>
        <strain evidence="3 4">CCMP1005</strain>
    </source>
</reference>
<dbReference type="Proteomes" id="UP000266841">
    <property type="component" value="Unassembled WGS sequence"/>
</dbReference>
<feature type="region of interest" description="Disordered" evidence="1">
    <location>
        <begin position="1"/>
        <end position="30"/>
    </location>
</feature>
<dbReference type="SUPFAM" id="SSF81383">
    <property type="entry name" value="F-box domain"/>
    <property type="match status" value="1"/>
</dbReference>
<feature type="compositionally biased region" description="Polar residues" evidence="1">
    <location>
        <begin position="50"/>
        <end position="61"/>
    </location>
</feature>
<feature type="region of interest" description="Disordered" evidence="1">
    <location>
        <begin position="50"/>
        <end position="112"/>
    </location>
</feature>
<evidence type="ECO:0000313" key="3">
    <source>
        <dbReference type="EMBL" id="EJK76308.1"/>
    </source>
</evidence>
<sequence>MTALSGSGGLFSSRKKVRGARARGGARSAEEHRLRLCIFELDGCRADCFTSASPGSSSPTMARTKEEREQRRLDAKKRSEARKAAKLQAKQGGAGGSGSGNDASSATSASSASDAKVDLRSSLPASTEHNASLPLVRLPTDALGRVARFLPARELGAVGLTCSGLNSAVGASRV</sequence>
<organism evidence="3 4">
    <name type="scientific">Thalassiosira oceanica</name>
    <name type="common">Marine diatom</name>
    <dbReference type="NCBI Taxonomy" id="159749"/>
    <lineage>
        <taxon>Eukaryota</taxon>
        <taxon>Sar</taxon>
        <taxon>Stramenopiles</taxon>
        <taxon>Ochrophyta</taxon>
        <taxon>Bacillariophyta</taxon>
        <taxon>Coscinodiscophyceae</taxon>
        <taxon>Thalassiosirophycidae</taxon>
        <taxon>Thalassiosirales</taxon>
        <taxon>Thalassiosiraceae</taxon>
        <taxon>Thalassiosira</taxon>
    </lineage>
</organism>
<gene>
    <name evidence="3" type="ORF">THAOC_01938</name>
</gene>